<keyword evidence="3" id="KW-0067">ATP-binding</keyword>
<dbReference type="SUPFAM" id="SSF46689">
    <property type="entry name" value="Homeodomain-like"/>
    <property type="match status" value="1"/>
</dbReference>
<dbReference type="SMART" id="SM00382">
    <property type="entry name" value="AAA"/>
    <property type="match status" value="1"/>
</dbReference>
<dbReference type="CDD" id="cd00009">
    <property type="entry name" value="AAA"/>
    <property type="match status" value="1"/>
</dbReference>
<reference evidence="9 10" key="1">
    <citation type="journal article" date="2016" name="Nat. Commun.">
        <title>Thousands of microbial genomes shed light on interconnected biogeochemical processes in an aquifer system.</title>
        <authorList>
            <person name="Anantharaman K."/>
            <person name="Brown C.T."/>
            <person name="Hug L.A."/>
            <person name="Sharon I."/>
            <person name="Castelle C.J."/>
            <person name="Probst A.J."/>
            <person name="Thomas B.C."/>
            <person name="Singh A."/>
            <person name="Wilkins M.J."/>
            <person name="Karaoz U."/>
            <person name="Brodie E.L."/>
            <person name="Williams K.H."/>
            <person name="Hubbard S.S."/>
            <person name="Banfield J.F."/>
        </authorList>
    </citation>
    <scope>NUCLEOTIDE SEQUENCE [LARGE SCALE GENOMIC DNA]</scope>
</reference>
<dbReference type="PROSITE" id="PS00675">
    <property type="entry name" value="SIGMA54_INTERACT_1"/>
    <property type="match status" value="1"/>
</dbReference>
<dbReference type="InterPro" id="IPR027417">
    <property type="entry name" value="P-loop_NTPase"/>
</dbReference>
<evidence type="ECO:0000256" key="5">
    <source>
        <dbReference type="ARBA" id="ARBA00023163"/>
    </source>
</evidence>
<accession>A0A1F5Z2R1</accession>
<dbReference type="GO" id="GO:0005524">
    <property type="term" value="F:ATP binding"/>
    <property type="evidence" value="ECO:0007669"/>
    <property type="project" value="UniProtKB-KW"/>
</dbReference>
<dbReference type="InterPro" id="IPR011006">
    <property type="entry name" value="CheY-like_superfamily"/>
</dbReference>
<dbReference type="InterPro" id="IPR001789">
    <property type="entry name" value="Sig_transdc_resp-reg_receiver"/>
</dbReference>
<feature type="domain" description="Sigma-54 factor interaction" evidence="7">
    <location>
        <begin position="143"/>
        <end position="372"/>
    </location>
</feature>
<evidence type="ECO:0000313" key="9">
    <source>
        <dbReference type="EMBL" id="OGG06748.1"/>
    </source>
</evidence>
<evidence type="ECO:0000256" key="1">
    <source>
        <dbReference type="ARBA" id="ARBA00022553"/>
    </source>
</evidence>
<dbReference type="Gene3D" id="3.40.50.300">
    <property type="entry name" value="P-loop containing nucleotide triphosphate hydrolases"/>
    <property type="match status" value="1"/>
</dbReference>
<keyword evidence="4" id="KW-0805">Transcription regulation</keyword>
<dbReference type="GO" id="GO:0006355">
    <property type="term" value="P:regulation of DNA-templated transcription"/>
    <property type="evidence" value="ECO:0007669"/>
    <property type="project" value="InterPro"/>
</dbReference>
<dbReference type="InterPro" id="IPR025662">
    <property type="entry name" value="Sigma_54_int_dom_ATP-bd_1"/>
</dbReference>
<keyword evidence="1 6" id="KW-0597">Phosphoprotein</keyword>
<dbReference type="EMBL" id="MFIX01000006">
    <property type="protein sequence ID" value="OGG06748.1"/>
    <property type="molecule type" value="Genomic_DNA"/>
</dbReference>
<dbReference type="Gene3D" id="1.10.8.60">
    <property type="match status" value="1"/>
</dbReference>
<evidence type="ECO:0000256" key="4">
    <source>
        <dbReference type="ARBA" id="ARBA00023015"/>
    </source>
</evidence>
<evidence type="ECO:0000259" key="8">
    <source>
        <dbReference type="PROSITE" id="PS50110"/>
    </source>
</evidence>
<evidence type="ECO:0000256" key="3">
    <source>
        <dbReference type="ARBA" id="ARBA00022840"/>
    </source>
</evidence>
<dbReference type="Pfam" id="PF25601">
    <property type="entry name" value="AAA_lid_14"/>
    <property type="match status" value="1"/>
</dbReference>
<feature type="domain" description="Response regulatory" evidence="8">
    <location>
        <begin position="4"/>
        <end position="118"/>
    </location>
</feature>
<dbReference type="Proteomes" id="UP000179129">
    <property type="component" value="Unassembled WGS sequence"/>
</dbReference>
<dbReference type="GO" id="GO:0000160">
    <property type="term" value="P:phosphorelay signal transduction system"/>
    <property type="evidence" value="ECO:0007669"/>
    <property type="project" value="InterPro"/>
</dbReference>
<keyword evidence="5" id="KW-0804">Transcription</keyword>
<dbReference type="PANTHER" id="PTHR32071">
    <property type="entry name" value="TRANSCRIPTIONAL REGULATORY PROTEIN"/>
    <property type="match status" value="1"/>
</dbReference>
<dbReference type="InterPro" id="IPR002197">
    <property type="entry name" value="HTH_Fis"/>
</dbReference>
<proteinExistence type="predicted"/>
<dbReference type="SUPFAM" id="SSF52172">
    <property type="entry name" value="CheY-like"/>
    <property type="match status" value="1"/>
</dbReference>
<keyword evidence="2" id="KW-0547">Nucleotide-binding</keyword>
<dbReference type="InterPro" id="IPR009057">
    <property type="entry name" value="Homeodomain-like_sf"/>
</dbReference>
<dbReference type="InterPro" id="IPR002078">
    <property type="entry name" value="Sigma_54_int"/>
</dbReference>
<dbReference type="SMART" id="SM00448">
    <property type="entry name" value="REC"/>
    <property type="match status" value="1"/>
</dbReference>
<organism evidence="9 10">
    <name type="scientific">Candidatus Glassbacteria bacterium RIFCSPLOWO2_12_FULL_58_11</name>
    <dbReference type="NCBI Taxonomy" id="1817867"/>
    <lineage>
        <taxon>Bacteria</taxon>
        <taxon>Candidatus Glassiibacteriota</taxon>
    </lineage>
</organism>
<evidence type="ECO:0000313" key="10">
    <source>
        <dbReference type="Proteomes" id="UP000179129"/>
    </source>
</evidence>
<dbReference type="Pfam" id="PF00072">
    <property type="entry name" value="Response_reg"/>
    <property type="match status" value="1"/>
</dbReference>
<dbReference type="PROSITE" id="PS50110">
    <property type="entry name" value="RESPONSE_REGULATORY"/>
    <property type="match status" value="1"/>
</dbReference>
<dbReference type="PROSITE" id="PS50045">
    <property type="entry name" value="SIGMA54_INTERACT_4"/>
    <property type="match status" value="1"/>
</dbReference>
<dbReference type="Gene3D" id="3.40.50.2300">
    <property type="match status" value="1"/>
</dbReference>
<feature type="modified residue" description="4-aspartylphosphate" evidence="6">
    <location>
        <position position="53"/>
    </location>
</feature>
<dbReference type="STRING" id="1817867.A3F83_16470"/>
<dbReference type="Gene3D" id="1.10.10.60">
    <property type="entry name" value="Homeodomain-like"/>
    <property type="match status" value="1"/>
</dbReference>
<dbReference type="GO" id="GO:0043565">
    <property type="term" value="F:sequence-specific DNA binding"/>
    <property type="evidence" value="ECO:0007669"/>
    <property type="project" value="InterPro"/>
</dbReference>
<dbReference type="AlphaFoldDB" id="A0A1F5Z2R1"/>
<dbReference type="Pfam" id="PF00158">
    <property type="entry name" value="Sigma54_activat"/>
    <property type="match status" value="1"/>
</dbReference>
<dbReference type="FunFam" id="3.40.50.2300:FF:000018">
    <property type="entry name" value="DNA-binding transcriptional regulator NtrC"/>
    <property type="match status" value="1"/>
</dbReference>
<protein>
    <submittedName>
        <fullName evidence="9">Sigma-54-dependent Fis family transcriptional regulator</fullName>
    </submittedName>
</protein>
<comment type="caution">
    <text evidence="9">The sequence shown here is derived from an EMBL/GenBank/DDBJ whole genome shotgun (WGS) entry which is preliminary data.</text>
</comment>
<dbReference type="FunFam" id="3.40.50.300:FF:000006">
    <property type="entry name" value="DNA-binding transcriptional regulator NtrC"/>
    <property type="match status" value="1"/>
</dbReference>
<dbReference type="InterPro" id="IPR025943">
    <property type="entry name" value="Sigma_54_int_dom_ATP-bd_2"/>
</dbReference>
<dbReference type="Pfam" id="PF02954">
    <property type="entry name" value="HTH_8"/>
    <property type="match status" value="1"/>
</dbReference>
<evidence type="ECO:0000256" key="2">
    <source>
        <dbReference type="ARBA" id="ARBA00022741"/>
    </source>
</evidence>
<name>A0A1F5Z2R1_9BACT</name>
<dbReference type="PRINTS" id="PR01590">
    <property type="entry name" value="HTHFIS"/>
</dbReference>
<evidence type="ECO:0000256" key="6">
    <source>
        <dbReference type="PROSITE-ProRule" id="PRU00169"/>
    </source>
</evidence>
<dbReference type="InterPro" id="IPR058031">
    <property type="entry name" value="AAA_lid_NorR"/>
</dbReference>
<evidence type="ECO:0000259" key="7">
    <source>
        <dbReference type="PROSITE" id="PS50045"/>
    </source>
</evidence>
<dbReference type="InterPro" id="IPR003593">
    <property type="entry name" value="AAA+_ATPase"/>
</dbReference>
<dbReference type="SUPFAM" id="SSF52540">
    <property type="entry name" value="P-loop containing nucleoside triphosphate hydrolases"/>
    <property type="match status" value="1"/>
</dbReference>
<gene>
    <name evidence="9" type="ORF">A3F83_16470</name>
</gene>
<dbReference type="PROSITE" id="PS00676">
    <property type="entry name" value="SIGMA54_INTERACT_2"/>
    <property type="match status" value="1"/>
</dbReference>
<sequence length="459" mass="51168">MTEKILVVDDEKKIRTILERLLAEEGFSVRSAANAEEAVELAGSWEPDLVLMDQRMPGMDGIEGMVRIREKRSWITVIILTAYASIELAVEAVKKGAYDYLAKPFDNDELLIVIRRALERASLTHRVDRLEKELRGKYSFQNIIGMSSGMLRVFEQVARVCETGATVLLEGESGTGKELVARAIHFNSRRSDKPFVTVNCGAIPLTLIESEMFGHEKGAYTGANERYKGKFEQAEGGSFLLDEVGELSLDAQVKLLRVLDERRITRLGGRESIPIDVRLIAATNRDLQKLVDEGAFRLDLFYRLNIVTIHIPPLRERTLDIPLLAENFILKYNKQLGLGVQGLSREALELLKAYTWPGNVRDLENAVQCAMIQAGSGIIDVVHLPMRISAALDGLAEGDNPPGPDGSLGDSVQRATARLEKELIARTIQECGNNRSLAAHKLQISRKTLYNKLREYGIE</sequence>